<dbReference type="PANTHER" id="PTHR35604:SF2">
    <property type="entry name" value="TRANSPOSASE INSH FOR INSERTION SEQUENCE ELEMENT IS5A-RELATED"/>
    <property type="match status" value="1"/>
</dbReference>
<protein>
    <submittedName>
        <fullName evidence="2">Transposase</fullName>
    </submittedName>
</protein>
<dbReference type="InterPro" id="IPR002559">
    <property type="entry name" value="Transposase_11"/>
</dbReference>
<accession>A0ABT1QZL4</accession>
<reference evidence="2" key="1">
    <citation type="submission" date="2022-07" db="EMBL/GenBank/DDBJ databases">
        <title>Tahibacter sp., a new gammaproteobacterium isolated from the silt sample collected at pig farm.</title>
        <authorList>
            <person name="Chen H."/>
        </authorList>
    </citation>
    <scope>NUCLEOTIDE SEQUENCE</scope>
    <source>
        <strain evidence="2">P2K</strain>
    </source>
</reference>
<gene>
    <name evidence="2" type="ORF">NM961_23755</name>
</gene>
<dbReference type="PANTHER" id="PTHR35604">
    <property type="entry name" value="TRANSPOSASE INSH FOR INSERTION SEQUENCE ELEMENT IS5A-RELATED"/>
    <property type="match status" value="1"/>
</dbReference>
<dbReference type="RefSeq" id="WP_255916910.1">
    <property type="nucleotide sequence ID" value="NZ_JANFQO010000063.1"/>
</dbReference>
<evidence type="ECO:0000313" key="2">
    <source>
        <dbReference type="EMBL" id="MCQ4167730.1"/>
    </source>
</evidence>
<dbReference type="Proteomes" id="UP001165498">
    <property type="component" value="Unassembled WGS sequence"/>
</dbReference>
<dbReference type="EMBL" id="JANFQO010000063">
    <property type="protein sequence ID" value="MCQ4167730.1"/>
    <property type="molecule type" value="Genomic_DNA"/>
</dbReference>
<feature type="non-terminal residue" evidence="2">
    <location>
        <position position="1"/>
    </location>
</feature>
<proteinExistence type="predicted"/>
<sequence>YLLHGKEPVVHADAGYTGADKRTARKGLDWQIARKRGSVKALPEGDKKREIEKEEKRKAGIRARVEHPFRVLKCQFGYVKVRFKGLTKNTGQILTLFALSNLWMARKRLLAMTGELRLKAA</sequence>
<keyword evidence="3" id="KW-1185">Reference proteome</keyword>
<evidence type="ECO:0000259" key="1">
    <source>
        <dbReference type="Pfam" id="PF01609"/>
    </source>
</evidence>
<name>A0ABT1QZL4_9GAMM</name>
<comment type="caution">
    <text evidence="2">The sequence shown here is derived from an EMBL/GenBank/DDBJ whole genome shotgun (WGS) entry which is preliminary data.</text>
</comment>
<feature type="domain" description="Transposase IS4-like" evidence="1">
    <location>
        <begin position="4"/>
        <end position="102"/>
    </location>
</feature>
<evidence type="ECO:0000313" key="3">
    <source>
        <dbReference type="Proteomes" id="UP001165498"/>
    </source>
</evidence>
<organism evidence="2 3">
    <name type="scientific">Tahibacter harae</name>
    <dbReference type="NCBI Taxonomy" id="2963937"/>
    <lineage>
        <taxon>Bacteria</taxon>
        <taxon>Pseudomonadati</taxon>
        <taxon>Pseudomonadota</taxon>
        <taxon>Gammaproteobacteria</taxon>
        <taxon>Lysobacterales</taxon>
        <taxon>Rhodanobacteraceae</taxon>
        <taxon>Tahibacter</taxon>
    </lineage>
</organism>
<dbReference type="Pfam" id="PF01609">
    <property type="entry name" value="DDE_Tnp_1"/>
    <property type="match status" value="1"/>
</dbReference>